<keyword evidence="2 5" id="KW-0694">RNA-binding</keyword>
<dbReference type="InterPro" id="IPR001021">
    <property type="entry name" value="Ribosomal_bL25_long"/>
</dbReference>
<dbReference type="Gene3D" id="2.170.120.20">
    <property type="entry name" value="Ribosomal protein L25, beta domain"/>
    <property type="match status" value="1"/>
</dbReference>
<dbReference type="GO" id="GO:0022625">
    <property type="term" value="C:cytosolic large ribosomal subunit"/>
    <property type="evidence" value="ECO:0007669"/>
    <property type="project" value="TreeGrafter"/>
</dbReference>
<dbReference type="InterPro" id="IPR020056">
    <property type="entry name" value="Rbsml_bL25/Gln-tRNA_synth_N"/>
</dbReference>
<evidence type="ECO:0000256" key="2">
    <source>
        <dbReference type="ARBA" id="ARBA00022884"/>
    </source>
</evidence>
<dbReference type="HOGENOM" id="CLU_075939_0_0_5"/>
<dbReference type="EMBL" id="CP003789">
    <property type="protein sequence ID" value="AGA64164.1"/>
    <property type="molecule type" value="Genomic_DNA"/>
</dbReference>
<evidence type="ECO:0000259" key="7">
    <source>
        <dbReference type="Pfam" id="PF14693"/>
    </source>
</evidence>
<comment type="similarity">
    <text evidence="5">Belongs to the bacterial ribosomal protein bL25 family. CTC subfamily.</text>
</comment>
<comment type="subunit">
    <text evidence="5">Part of the 50S ribosomal subunit; part of the 5S rRNA/L5/L18/L25 subcomplex. Contacts the 5S rRNA. Binds to the 5S rRNA independently of L5 and L18.</text>
</comment>
<evidence type="ECO:0000256" key="5">
    <source>
        <dbReference type="HAMAP-Rule" id="MF_01334"/>
    </source>
</evidence>
<dbReference type="GO" id="GO:0008097">
    <property type="term" value="F:5S rRNA binding"/>
    <property type="evidence" value="ECO:0007669"/>
    <property type="project" value="InterPro"/>
</dbReference>
<dbReference type="InterPro" id="IPR020930">
    <property type="entry name" value="Ribosomal_uL5_bac-type"/>
</dbReference>
<dbReference type="eggNOG" id="COG1825">
    <property type="taxonomic scope" value="Bacteria"/>
</dbReference>
<dbReference type="HAMAP" id="MF_01334">
    <property type="entry name" value="Ribosomal_bL25_CTC"/>
    <property type="match status" value="1"/>
</dbReference>
<sequence length="200" mass="22230">MMEKKYYELDAKHRGKVGKGSSRELRRKNLIPAVIYGDKKPPTSISLSTREIVKRLNNGGFMTTILTVNIEGNKVLVLPKSYQLNPVTDSIIHVDFLRISENSKVSVQVPIHFINEDKSPGIKQSGILNIVCHEIELRCPTNNIPNFITVDLSSLKISDNIHISDIELPNDVSPVSQDNFTIATIVAPTSEELEEPTVGV</sequence>
<dbReference type="InterPro" id="IPR020057">
    <property type="entry name" value="Ribosomal_bL25_b-dom"/>
</dbReference>
<protein>
    <recommendedName>
        <fullName evidence="5">Large ribosomal subunit protein bL25</fullName>
    </recommendedName>
    <alternativeName>
        <fullName evidence="5">General stress protein CTC</fullName>
    </alternativeName>
</protein>
<dbReference type="Proteomes" id="UP000010799">
    <property type="component" value="Chromosome"/>
</dbReference>
<dbReference type="InterPro" id="IPR011035">
    <property type="entry name" value="Ribosomal_bL25/Gln-tRNA_synth"/>
</dbReference>
<feature type="domain" description="Large ribosomal subunit protein bL25 L25" evidence="6">
    <location>
        <begin position="9"/>
        <end position="96"/>
    </location>
</feature>
<reference evidence="8 9" key="1">
    <citation type="journal article" date="2012" name="Stand. Genomic Sci.">
        <title>Complete genome sequence of Liberibacter crescens BT-1.</title>
        <authorList>
            <person name="Leonard M.T."/>
            <person name="Fagen J.R."/>
            <person name="Davis-Richardson A.G."/>
            <person name="Davis M.J."/>
            <person name="Triplett E.W."/>
        </authorList>
    </citation>
    <scope>NUCLEOTIDE SEQUENCE [LARGE SCALE GENOMIC DNA]</scope>
    <source>
        <strain evidence="8 9">BT-1</strain>
    </source>
</reference>
<dbReference type="Pfam" id="PF01386">
    <property type="entry name" value="Ribosomal_L25p"/>
    <property type="match status" value="1"/>
</dbReference>
<keyword evidence="4 5" id="KW-0687">Ribonucleoprotein</keyword>
<dbReference type="PANTHER" id="PTHR33284:SF1">
    <property type="entry name" value="RIBOSOMAL PROTEIN L25_GLN-TRNA SYNTHETASE, ANTI-CODON-BINDING DOMAIN-CONTAINING PROTEIN"/>
    <property type="match status" value="1"/>
</dbReference>
<name>L0ERP4_LIBCB</name>
<accession>L0ERP4</accession>
<proteinExistence type="inferred from homology"/>
<dbReference type="KEGG" id="lcc:B488_01710"/>
<dbReference type="PATRIC" id="fig|1215343.11.peg.179"/>
<keyword evidence="1 5" id="KW-0699">rRNA-binding</keyword>
<keyword evidence="3 5" id="KW-0689">Ribosomal protein</keyword>
<gene>
    <name evidence="5" type="primary">rplY</name>
    <name evidence="5" type="synonym">ctc</name>
    <name evidence="8" type="ordered locus">B488_01710</name>
</gene>
<evidence type="ECO:0000313" key="8">
    <source>
        <dbReference type="EMBL" id="AGA64164.1"/>
    </source>
</evidence>
<evidence type="ECO:0000256" key="4">
    <source>
        <dbReference type="ARBA" id="ARBA00023274"/>
    </source>
</evidence>
<dbReference type="SUPFAM" id="SSF50715">
    <property type="entry name" value="Ribosomal protein L25-like"/>
    <property type="match status" value="1"/>
</dbReference>
<dbReference type="Gene3D" id="2.40.240.10">
    <property type="entry name" value="Ribosomal Protein L25, Chain P"/>
    <property type="match status" value="1"/>
</dbReference>
<feature type="domain" description="Large ribosomal subunit protein bL25 beta" evidence="7">
    <location>
        <begin position="104"/>
        <end position="188"/>
    </location>
</feature>
<evidence type="ECO:0000256" key="3">
    <source>
        <dbReference type="ARBA" id="ARBA00022980"/>
    </source>
</evidence>
<dbReference type="AlphaFoldDB" id="L0ERP4"/>
<evidence type="ECO:0000259" key="6">
    <source>
        <dbReference type="Pfam" id="PF01386"/>
    </source>
</evidence>
<dbReference type="NCBIfam" id="NF004128">
    <property type="entry name" value="PRK05618.1-2"/>
    <property type="match status" value="1"/>
</dbReference>
<dbReference type="GO" id="GO:0006412">
    <property type="term" value="P:translation"/>
    <property type="evidence" value="ECO:0007669"/>
    <property type="project" value="UniProtKB-UniRule"/>
</dbReference>
<dbReference type="Pfam" id="PF14693">
    <property type="entry name" value="Ribosomal_TL5_C"/>
    <property type="match status" value="1"/>
</dbReference>
<dbReference type="NCBIfam" id="NF004612">
    <property type="entry name" value="PRK05943.1"/>
    <property type="match status" value="1"/>
</dbReference>
<dbReference type="InterPro" id="IPR029751">
    <property type="entry name" value="Ribosomal_L25_dom"/>
</dbReference>
<evidence type="ECO:0000313" key="9">
    <source>
        <dbReference type="Proteomes" id="UP000010799"/>
    </source>
</evidence>
<dbReference type="PANTHER" id="PTHR33284">
    <property type="entry name" value="RIBOSOMAL PROTEIN L25/GLN-TRNA SYNTHETASE, ANTI-CODON-BINDING DOMAIN-CONTAINING PROTEIN"/>
    <property type="match status" value="1"/>
</dbReference>
<dbReference type="GO" id="GO:0003735">
    <property type="term" value="F:structural constituent of ribosome"/>
    <property type="evidence" value="ECO:0007669"/>
    <property type="project" value="InterPro"/>
</dbReference>
<dbReference type="STRING" id="1215343.B488_01710"/>
<keyword evidence="9" id="KW-1185">Reference proteome</keyword>
<dbReference type="InterPro" id="IPR037121">
    <property type="entry name" value="Ribosomal_bL25_C"/>
</dbReference>
<organism evidence="8 9">
    <name type="scientific">Liberibacter crescens (strain BT-1)</name>
    <dbReference type="NCBI Taxonomy" id="1215343"/>
    <lineage>
        <taxon>Bacteria</taxon>
        <taxon>Pseudomonadati</taxon>
        <taxon>Pseudomonadota</taxon>
        <taxon>Alphaproteobacteria</taxon>
        <taxon>Hyphomicrobiales</taxon>
        <taxon>Rhizobiaceae</taxon>
        <taxon>Liberibacter</taxon>
    </lineage>
</organism>
<comment type="function">
    <text evidence="5">This is one of the proteins that binds to the 5S RNA in the ribosome where it forms part of the central protuberance.</text>
</comment>
<dbReference type="NCBIfam" id="TIGR00731">
    <property type="entry name" value="bL25_bact_ctc"/>
    <property type="match status" value="1"/>
</dbReference>
<dbReference type="CDD" id="cd00495">
    <property type="entry name" value="Ribosomal_L25_TL5_CTC"/>
    <property type="match status" value="1"/>
</dbReference>
<evidence type="ECO:0000256" key="1">
    <source>
        <dbReference type="ARBA" id="ARBA00022730"/>
    </source>
</evidence>